<dbReference type="RefSeq" id="WP_137065659.1">
    <property type="nucleotide sequence ID" value="NZ_CP040748.1"/>
</dbReference>
<keyword evidence="6" id="KW-1185">Reference proteome</keyword>
<dbReference type="Pfam" id="PF00160">
    <property type="entry name" value="Pro_isomerase"/>
    <property type="match status" value="1"/>
</dbReference>
<dbReference type="SUPFAM" id="SSF50891">
    <property type="entry name" value="Cyclophilin-like"/>
    <property type="match status" value="1"/>
</dbReference>
<gene>
    <name evidence="5" type="ORF">FC770_08315</name>
</gene>
<evidence type="ECO:0000256" key="1">
    <source>
        <dbReference type="ARBA" id="ARBA00002388"/>
    </source>
</evidence>
<keyword evidence="3" id="KW-0732">Signal</keyword>
<feature type="chain" id="PRO_5039540592" evidence="3">
    <location>
        <begin position="23"/>
        <end position="219"/>
    </location>
</feature>
<dbReference type="PANTHER" id="PTHR45625:SF3">
    <property type="entry name" value="PEPTIDYL-PROLYL CIS-TRANS ISOMERASE B-RELATED"/>
    <property type="match status" value="1"/>
</dbReference>
<keyword evidence="5" id="KW-0413">Isomerase</keyword>
<comment type="caution">
    <text evidence="5">The sequence shown here is derived from an EMBL/GenBank/DDBJ whole genome shotgun (WGS) entry which is preliminary data.</text>
</comment>
<evidence type="ECO:0000313" key="5">
    <source>
        <dbReference type="EMBL" id="TKI62390.1"/>
    </source>
</evidence>
<dbReference type="PROSITE" id="PS51257">
    <property type="entry name" value="PROKAR_LIPOPROTEIN"/>
    <property type="match status" value="1"/>
</dbReference>
<evidence type="ECO:0000256" key="2">
    <source>
        <dbReference type="SAM" id="MobiDB-lite"/>
    </source>
</evidence>
<dbReference type="PROSITE" id="PS50072">
    <property type="entry name" value="CSA_PPIASE_2"/>
    <property type="match status" value="1"/>
</dbReference>
<accession>A0A4U2YN32</accession>
<dbReference type="GO" id="GO:0003755">
    <property type="term" value="F:peptidyl-prolyl cis-trans isomerase activity"/>
    <property type="evidence" value="ECO:0007669"/>
    <property type="project" value="InterPro"/>
</dbReference>
<sequence length="219" mass="22678">MNPLHRAARVAVLTFLAGSVLVGCGADNEKATAIGSKNCDYPSASQSPAVEVEVPPATPDLPDTLTATLVLGQGPVTIELTPERTPCTVNNFVTLAEQGYFDGTECHRLTTAGIYVLQCGDPTASGTGGPGWTIPDEVDGSESYPAGTVAMAKTQAPDSGGSQFFLVYDETPLPPEYTVFGEMDKDSIATVAAIAAKGSEPADDGAPRQRTVITSVEVE</sequence>
<proteinExistence type="predicted"/>
<dbReference type="PANTHER" id="PTHR45625">
    <property type="entry name" value="PEPTIDYL-PROLYL CIS-TRANS ISOMERASE-RELATED"/>
    <property type="match status" value="1"/>
</dbReference>
<organism evidence="5 6">
    <name type="scientific">Nocardioides jishulii</name>
    <dbReference type="NCBI Taxonomy" id="2575440"/>
    <lineage>
        <taxon>Bacteria</taxon>
        <taxon>Bacillati</taxon>
        <taxon>Actinomycetota</taxon>
        <taxon>Actinomycetes</taxon>
        <taxon>Propionibacteriales</taxon>
        <taxon>Nocardioidaceae</taxon>
        <taxon>Nocardioides</taxon>
    </lineage>
</organism>
<reference evidence="5 6" key="1">
    <citation type="submission" date="2019-04" db="EMBL/GenBank/DDBJ databases">
        <authorList>
            <person name="Dong K."/>
        </authorList>
    </citation>
    <scope>NUCLEOTIDE SEQUENCE [LARGE SCALE GENOMIC DNA]</scope>
    <source>
        <strain evidence="6">dk3543</strain>
    </source>
</reference>
<protein>
    <submittedName>
        <fullName evidence="5">Peptidylprolyl isomerase</fullName>
    </submittedName>
</protein>
<evidence type="ECO:0000313" key="6">
    <source>
        <dbReference type="Proteomes" id="UP000307808"/>
    </source>
</evidence>
<feature type="domain" description="PPIase cyclophilin-type" evidence="4">
    <location>
        <begin position="74"/>
        <end position="218"/>
    </location>
</feature>
<dbReference type="InterPro" id="IPR044666">
    <property type="entry name" value="Cyclophilin_A-like"/>
</dbReference>
<dbReference type="OrthoDB" id="5507614at2"/>
<dbReference type="Gene3D" id="2.40.100.10">
    <property type="entry name" value="Cyclophilin-like"/>
    <property type="match status" value="1"/>
</dbReference>
<evidence type="ECO:0000259" key="4">
    <source>
        <dbReference type="PROSITE" id="PS50072"/>
    </source>
</evidence>
<dbReference type="InterPro" id="IPR029000">
    <property type="entry name" value="Cyclophilin-like_dom_sf"/>
</dbReference>
<dbReference type="InterPro" id="IPR002130">
    <property type="entry name" value="Cyclophilin-type_PPIase_dom"/>
</dbReference>
<feature type="signal peptide" evidence="3">
    <location>
        <begin position="1"/>
        <end position="22"/>
    </location>
</feature>
<feature type="region of interest" description="Disordered" evidence="2">
    <location>
        <begin position="197"/>
        <end position="219"/>
    </location>
</feature>
<dbReference type="EMBL" id="SZPY01000002">
    <property type="protein sequence ID" value="TKI62390.1"/>
    <property type="molecule type" value="Genomic_DNA"/>
</dbReference>
<dbReference type="CDD" id="cd00317">
    <property type="entry name" value="cyclophilin"/>
    <property type="match status" value="1"/>
</dbReference>
<dbReference type="Proteomes" id="UP000307808">
    <property type="component" value="Unassembled WGS sequence"/>
</dbReference>
<comment type="function">
    <text evidence="1">PPIases accelerate the folding of proteins. It catalyzes the cis-trans isomerization of proline imidic peptide bonds in oligopeptides.</text>
</comment>
<dbReference type="AlphaFoldDB" id="A0A4U2YN32"/>
<name>A0A4U2YN32_9ACTN</name>
<evidence type="ECO:0000256" key="3">
    <source>
        <dbReference type="SAM" id="SignalP"/>
    </source>
</evidence>